<sequence>MWQHEVEATQASPRNHAWLSLTLSLLFRVLCQTKGQFTHDSDPRPRVAISRNCSCSALHFPLPSPVLINRHPGRQAWHLAHFICQKERDGASGRTDSKLSLYYSATSKIDSMLHFGKRHASKSVPYRCRPSKINPTRQ</sequence>
<dbReference type="EMBL" id="MCFA01000002">
    <property type="protein sequence ID" value="ORY19590.1"/>
    <property type="molecule type" value="Genomic_DNA"/>
</dbReference>
<protein>
    <recommendedName>
        <fullName evidence="4">Secreted protein</fullName>
    </recommendedName>
</protein>
<name>A0A1Y2ABC9_9PLEO</name>
<organism evidence="2 3">
    <name type="scientific">Clohesyomyces aquaticus</name>
    <dbReference type="NCBI Taxonomy" id="1231657"/>
    <lineage>
        <taxon>Eukaryota</taxon>
        <taxon>Fungi</taxon>
        <taxon>Dikarya</taxon>
        <taxon>Ascomycota</taxon>
        <taxon>Pezizomycotina</taxon>
        <taxon>Dothideomycetes</taxon>
        <taxon>Pleosporomycetidae</taxon>
        <taxon>Pleosporales</taxon>
        <taxon>Lindgomycetaceae</taxon>
        <taxon>Clohesyomyces</taxon>
    </lineage>
</organism>
<evidence type="ECO:0000313" key="3">
    <source>
        <dbReference type="Proteomes" id="UP000193144"/>
    </source>
</evidence>
<evidence type="ECO:0000313" key="2">
    <source>
        <dbReference type="EMBL" id="ORY19590.1"/>
    </source>
</evidence>
<reference evidence="2 3" key="1">
    <citation type="submission" date="2016-07" db="EMBL/GenBank/DDBJ databases">
        <title>Pervasive Adenine N6-methylation of Active Genes in Fungi.</title>
        <authorList>
            <consortium name="DOE Joint Genome Institute"/>
            <person name="Mondo S.J."/>
            <person name="Dannebaum R.O."/>
            <person name="Kuo R.C."/>
            <person name="Labutti K."/>
            <person name="Haridas S."/>
            <person name="Kuo A."/>
            <person name="Salamov A."/>
            <person name="Ahrendt S.R."/>
            <person name="Lipzen A."/>
            <person name="Sullivan W."/>
            <person name="Andreopoulos W.B."/>
            <person name="Clum A."/>
            <person name="Lindquist E."/>
            <person name="Daum C."/>
            <person name="Ramamoorthy G.K."/>
            <person name="Gryganskyi A."/>
            <person name="Culley D."/>
            <person name="Magnuson J.K."/>
            <person name="James T.Y."/>
            <person name="O'Malley M.A."/>
            <person name="Stajich J.E."/>
            <person name="Spatafora J.W."/>
            <person name="Visel A."/>
            <person name="Grigoriev I.V."/>
        </authorList>
    </citation>
    <scope>NUCLEOTIDE SEQUENCE [LARGE SCALE GENOMIC DNA]</scope>
    <source>
        <strain evidence="2 3">CBS 115471</strain>
    </source>
</reference>
<dbReference type="Proteomes" id="UP000193144">
    <property type="component" value="Unassembled WGS sequence"/>
</dbReference>
<evidence type="ECO:0000256" key="1">
    <source>
        <dbReference type="SAM" id="SignalP"/>
    </source>
</evidence>
<feature type="chain" id="PRO_5012282319" description="Secreted protein" evidence="1">
    <location>
        <begin position="32"/>
        <end position="138"/>
    </location>
</feature>
<keyword evidence="3" id="KW-1185">Reference proteome</keyword>
<gene>
    <name evidence="2" type="ORF">BCR34DRAFT_135361</name>
</gene>
<evidence type="ECO:0008006" key="4">
    <source>
        <dbReference type="Google" id="ProtNLM"/>
    </source>
</evidence>
<feature type="signal peptide" evidence="1">
    <location>
        <begin position="1"/>
        <end position="31"/>
    </location>
</feature>
<accession>A0A1Y2ABC9</accession>
<dbReference type="AlphaFoldDB" id="A0A1Y2ABC9"/>
<proteinExistence type="predicted"/>
<comment type="caution">
    <text evidence="2">The sequence shown here is derived from an EMBL/GenBank/DDBJ whole genome shotgun (WGS) entry which is preliminary data.</text>
</comment>
<keyword evidence="1" id="KW-0732">Signal</keyword>